<protein>
    <submittedName>
        <fullName evidence="1">Uncharacterized protein</fullName>
    </submittedName>
</protein>
<proteinExistence type="predicted"/>
<dbReference type="AlphaFoldDB" id="A0A8S1END6"/>
<accession>A0A8S1END6</accession>
<reference evidence="1 2" key="1">
    <citation type="submission" date="2020-04" db="EMBL/GenBank/DDBJ databases">
        <authorList>
            <person name="Laetsch R D."/>
            <person name="Stevens L."/>
            <person name="Kumar S."/>
            <person name="Blaxter L. M."/>
        </authorList>
    </citation>
    <scope>NUCLEOTIDE SEQUENCE [LARGE SCALE GENOMIC DNA]</scope>
</reference>
<sequence>MGDDVIIALKRSRTEGYDGTAIPTVTLEEDRSEESAAQEENQPTYYAYYVVDINILINAQTSSIQQEEKNTFTIRNDALNV</sequence>
<name>A0A8S1END6_9PELO</name>
<comment type="caution">
    <text evidence="1">The sequence shown here is derived from an EMBL/GenBank/DDBJ whole genome shotgun (WGS) entry which is preliminary data.</text>
</comment>
<evidence type="ECO:0000313" key="2">
    <source>
        <dbReference type="Proteomes" id="UP000494206"/>
    </source>
</evidence>
<keyword evidence="2" id="KW-1185">Reference proteome</keyword>
<dbReference type="EMBL" id="CADEPM010000002">
    <property type="protein sequence ID" value="CAB3399325.1"/>
    <property type="molecule type" value="Genomic_DNA"/>
</dbReference>
<organism evidence="1 2">
    <name type="scientific">Caenorhabditis bovis</name>
    <dbReference type="NCBI Taxonomy" id="2654633"/>
    <lineage>
        <taxon>Eukaryota</taxon>
        <taxon>Metazoa</taxon>
        <taxon>Ecdysozoa</taxon>
        <taxon>Nematoda</taxon>
        <taxon>Chromadorea</taxon>
        <taxon>Rhabditida</taxon>
        <taxon>Rhabditina</taxon>
        <taxon>Rhabditomorpha</taxon>
        <taxon>Rhabditoidea</taxon>
        <taxon>Rhabditidae</taxon>
        <taxon>Peloderinae</taxon>
        <taxon>Caenorhabditis</taxon>
    </lineage>
</organism>
<evidence type="ECO:0000313" key="1">
    <source>
        <dbReference type="EMBL" id="CAB3399325.1"/>
    </source>
</evidence>
<gene>
    <name evidence="1" type="ORF">CBOVIS_LOCUS2470</name>
</gene>
<dbReference type="Proteomes" id="UP000494206">
    <property type="component" value="Unassembled WGS sequence"/>
</dbReference>